<dbReference type="Proteomes" id="UP001550044">
    <property type="component" value="Unassembled WGS sequence"/>
</dbReference>
<evidence type="ECO:0000256" key="3">
    <source>
        <dbReference type="ARBA" id="ARBA00022692"/>
    </source>
</evidence>
<evidence type="ECO:0000313" key="8">
    <source>
        <dbReference type="Proteomes" id="UP001550044"/>
    </source>
</evidence>
<dbReference type="EMBL" id="JBEXIP010000032">
    <property type="protein sequence ID" value="MET8437005.1"/>
    <property type="molecule type" value="Genomic_DNA"/>
</dbReference>
<evidence type="ECO:0000256" key="1">
    <source>
        <dbReference type="ARBA" id="ARBA00004651"/>
    </source>
</evidence>
<gene>
    <name evidence="7" type="ORF">ABZV61_30415</name>
</gene>
<evidence type="ECO:0000256" key="5">
    <source>
        <dbReference type="ARBA" id="ARBA00023136"/>
    </source>
</evidence>
<dbReference type="InterPro" id="IPR019108">
    <property type="entry name" value="Caa3_assmbl_CtaG-rel"/>
</dbReference>
<organism evidence="7 8">
    <name type="scientific">Streptomyces sp. 900116325</name>
    <dbReference type="NCBI Taxonomy" id="3154295"/>
    <lineage>
        <taxon>Bacteria</taxon>
        <taxon>Bacillati</taxon>
        <taxon>Actinomycetota</taxon>
        <taxon>Actinomycetes</taxon>
        <taxon>Kitasatosporales</taxon>
        <taxon>Streptomycetaceae</taxon>
        <taxon>Streptomyces</taxon>
    </lineage>
</organism>
<keyword evidence="5 6" id="KW-0472">Membrane</keyword>
<evidence type="ECO:0000313" key="7">
    <source>
        <dbReference type="EMBL" id="MET8437005.1"/>
    </source>
</evidence>
<reference evidence="7 8" key="1">
    <citation type="submission" date="2024-06" db="EMBL/GenBank/DDBJ databases">
        <title>The Natural Products Discovery Center: Release of the First 8490 Sequenced Strains for Exploring Actinobacteria Biosynthetic Diversity.</title>
        <authorList>
            <person name="Kalkreuter E."/>
            <person name="Kautsar S.A."/>
            <person name="Yang D."/>
            <person name="Bader C.D."/>
            <person name="Teijaro C.N."/>
            <person name="Fluegel L."/>
            <person name="Davis C.M."/>
            <person name="Simpson J.R."/>
            <person name="Lauterbach L."/>
            <person name="Steele A.D."/>
            <person name="Gui C."/>
            <person name="Meng S."/>
            <person name="Li G."/>
            <person name="Viehrig K."/>
            <person name="Ye F."/>
            <person name="Su P."/>
            <person name="Kiefer A.F."/>
            <person name="Nichols A."/>
            <person name="Cepeda A.J."/>
            <person name="Yan W."/>
            <person name="Fan B."/>
            <person name="Jiang Y."/>
            <person name="Adhikari A."/>
            <person name="Zheng C.-J."/>
            <person name="Schuster L."/>
            <person name="Cowan T.M."/>
            <person name="Smanski M.J."/>
            <person name="Chevrette M.G."/>
            <person name="De Carvalho L.P.S."/>
            <person name="Shen B."/>
        </authorList>
    </citation>
    <scope>NUCLEOTIDE SEQUENCE [LARGE SCALE GENOMIC DNA]</scope>
    <source>
        <strain evidence="7 8">NPDC005137</strain>
    </source>
</reference>
<accession>A0ABV2UGL8</accession>
<evidence type="ECO:0000256" key="4">
    <source>
        <dbReference type="ARBA" id="ARBA00022989"/>
    </source>
</evidence>
<dbReference type="Pfam" id="PF09678">
    <property type="entry name" value="Caa3_CtaG"/>
    <property type="match status" value="1"/>
</dbReference>
<keyword evidence="2" id="KW-1003">Cell membrane</keyword>
<keyword evidence="4 6" id="KW-1133">Transmembrane helix</keyword>
<proteinExistence type="predicted"/>
<keyword evidence="3 6" id="KW-0812">Transmembrane</keyword>
<feature type="transmembrane region" description="Helical" evidence="6">
    <location>
        <begin position="65"/>
        <end position="86"/>
    </location>
</feature>
<comment type="caution">
    <text evidence="7">The sequence shown here is derived from an EMBL/GenBank/DDBJ whole genome shotgun (WGS) entry which is preliminary data.</text>
</comment>
<protein>
    <submittedName>
        <fullName evidence="7">Cytochrome c oxidase assembly protein</fullName>
    </submittedName>
</protein>
<evidence type="ECO:0000256" key="2">
    <source>
        <dbReference type="ARBA" id="ARBA00022475"/>
    </source>
</evidence>
<comment type="subcellular location">
    <subcellularLocation>
        <location evidence="1">Cell membrane</location>
        <topology evidence="1">Multi-pass membrane protein</topology>
    </subcellularLocation>
</comment>
<sequence length="102" mass="11147">MLLLAATYLLVTHWAGGRTPMHVWRRWRTVSFLTGCALLGAALLPPMSSFAHGNSRAHMAQHLLIGMYAPLCLVLGMPATLLLRILPATQAPHLTGLLRSRP</sequence>
<evidence type="ECO:0000256" key="6">
    <source>
        <dbReference type="SAM" id="Phobius"/>
    </source>
</evidence>
<keyword evidence="8" id="KW-1185">Reference proteome</keyword>
<dbReference type="RefSeq" id="WP_356711779.1">
    <property type="nucleotide sequence ID" value="NZ_JBEXIP010000032.1"/>
</dbReference>
<feature type="transmembrane region" description="Helical" evidence="6">
    <location>
        <begin position="27"/>
        <end position="44"/>
    </location>
</feature>
<name>A0ABV2UGL8_9ACTN</name>